<dbReference type="Pfam" id="PF13469">
    <property type="entry name" value="Sulfotransfer_3"/>
    <property type="match status" value="1"/>
</dbReference>
<dbReference type="AlphaFoldDB" id="A0A521EUH0"/>
<evidence type="ECO:0000313" key="2">
    <source>
        <dbReference type="Proteomes" id="UP000317593"/>
    </source>
</evidence>
<dbReference type="EMBL" id="FXTH01000019">
    <property type="protein sequence ID" value="SMO87588.1"/>
    <property type="molecule type" value="Genomic_DNA"/>
</dbReference>
<evidence type="ECO:0000313" key="1">
    <source>
        <dbReference type="EMBL" id="SMO87588.1"/>
    </source>
</evidence>
<dbReference type="SUPFAM" id="SSF52540">
    <property type="entry name" value="P-loop containing nucleoside triphosphate hydrolases"/>
    <property type="match status" value="1"/>
</dbReference>
<dbReference type="OrthoDB" id="7062607at2"/>
<dbReference type="GO" id="GO:0016740">
    <property type="term" value="F:transferase activity"/>
    <property type="evidence" value="ECO:0007669"/>
    <property type="project" value="UniProtKB-KW"/>
</dbReference>
<protein>
    <submittedName>
        <fullName evidence="1">Sulfotransferase family protein</fullName>
    </submittedName>
</protein>
<sequence>MKSSKILYILGAGRSGSTILATVLNDNANIRHVGELHHFFSYVDNDDFCSCGLRLSQCEYWSRVLNALSNGIKDKPGEIASLCDGMEYHTVIPHHILGLKKGDTFKKYQEAQEYLINSIRNVDNHQYLLDSAKYIGRFLALRRIYGNDVKGIYLVRDVRGVIRSFQKKVQTQSPPFRTLIYYILINFWAQILYFALPGEQIIKVRYEDIVDNPVATLDRIGDFLDLDLSDSIIKIRNKQPFEIPHIVGGNRLKKSKEVILQKDRDWLENMTTVQKVCYYFFTLPLMLINKYEILKK</sequence>
<accession>A0A521EUH0</accession>
<gene>
    <name evidence="1" type="ORF">SAMN06265218_11916</name>
</gene>
<keyword evidence="1" id="KW-0808">Transferase</keyword>
<dbReference type="Proteomes" id="UP000317593">
    <property type="component" value="Unassembled WGS sequence"/>
</dbReference>
<dbReference type="Gene3D" id="3.40.50.300">
    <property type="entry name" value="P-loop containing nucleotide triphosphate hydrolases"/>
    <property type="match status" value="1"/>
</dbReference>
<name>A0A521EUH0_9BACT</name>
<proteinExistence type="predicted"/>
<reference evidence="1 2" key="1">
    <citation type="submission" date="2017-05" db="EMBL/GenBank/DDBJ databases">
        <authorList>
            <person name="Varghese N."/>
            <person name="Submissions S."/>
        </authorList>
    </citation>
    <scope>NUCLEOTIDE SEQUENCE [LARGE SCALE GENOMIC DNA]</scope>
    <source>
        <strain evidence="1 2">DSM 21194</strain>
    </source>
</reference>
<keyword evidence="2" id="KW-1185">Reference proteome</keyword>
<organism evidence="1 2">
    <name type="scientific">Fodinibius sediminis</name>
    <dbReference type="NCBI Taxonomy" id="1214077"/>
    <lineage>
        <taxon>Bacteria</taxon>
        <taxon>Pseudomonadati</taxon>
        <taxon>Balneolota</taxon>
        <taxon>Balneolia</taxon>
        <taxon>Balneolales</taxon>
        <taxon>Balneolaceae</taxon>
        <taxon>Fodinibius</taxon>
    </lineage>
</organism>
<dbReference type="RefSeq" id="WP_142715747.1">
    <property type="nucleotide sequence ID" value="NZ_FXTH01000019.1"/>
</dbReference>
<dbReference type="InterPro" id="IPR027417">
    <property type="entry name" value="P-loop_NTPase"/>
</dbReference>